<dbReference type="SUPFAM" id="SSF56784">
    <property type="entry name" value="HAD-like"/>
    <property type="match status" value="1"/>
</dbReference>
<feature type="transmembrane region" description="Helical" evidence="10">
    <location>
        <begin position="297"/>
        <end position="314"/>
    </location>
</feature>
<dbReference type="SFLD" id="SFLDF00027">
    <property type="entry name" value="p-type_atpase"/>
    <property type="match status" value="1"/>
</dbReference>
<dbReference type="Pfam" id="PF00122">
    <property type="entry name" value="E1-E2_ATPase"/>
    <property type="match status" value="1"/>
</dbReference>
<keyword evidence="9 10" id="KW-0472">Membrane</keyword>
<dbReference type="Proteomes" id="UP000680348">
    <property type="component" value="Unassembled WGS sequence"/>
</dbReference>
<dbReference type="AlphaFoldDB" id="A0A942I4Q9"/>
<dbReference type="InterPro" id="IPR023299">
    <property type="entry name" value="ATPase_P-typ_cyto_dom_N"/>
</dbReference>
<dbReference type="Gene3D" id="2.70.150.10">
    <property type="entry name" value="Calcium-transporting ATPase, cytoplasmic transduction domain A"/>
    <property type="match status" value="1"/>
</dbReference>
<protein>
    <submittedName>
        <fullName evidence="12">Cation-transporting P-type ATPase</fullName>
    </submittedName>
</protein>
<keyword evidence="6" id="KW-0460">Magnesium</keyword>
<dbReference type="InterPro" id="IPR044492">
    <property type="entry name" value="P_typ_ATPase_HD_dom"/>
</dbReference>
<evidence type="ECO:0000256" key="1">
    <source>
        <dbReference type="ARBA" id="ARBA00004141"/>
    </source>
</evidence>
<dbReference type="InterPro" id="IPR036412">
    <property type="entry name" value="HAD-like_sf"/>
</dbReference>
<dbReference type="SFLD" id="SFLDS00003">
    <property type="entry name" value="Haloacid_Dehalogenase"/>
    <property type="match status" value="1"/>
</dbReference>
<evidence type="ECO:0000256" key="10">
    <source>
        <dbReference type="SAM" id="Phobius"/>
    </source>
</evidence>
<dbReference type="Pfam" id="PF00689">
    <property type="entry name" value="Cation_ATPase_C"/>
    <property type="match status" value="1"/>
</dbReference>
<dbReference type="SFLD" id="SFLDG00002">
    <property type="entry name" value="C1.7:_P-type_atpase_like"/>
    <property type="match status" value="1"/>
</dbReference>
<accession>A0A942I4Q9</accession>
<evidence type="ECO:0000256" key="3">
    <source>
        <dbReference type="ARBA" id="ARBA00022723"/>
    </source>
</evidence>
<evidence type="ECO:0000256" key="9">
    <source>
        <dbReference type="ARBA" id="ARBA00023136"/>
    </source>
</evidence>
<keyword evidence="8 10" id="KW-1133">Transmembrane helix</keyword>
<dbReference type="Gene3D" id="1.20.1110.10">
    <property type="entry name" value="Calcium-transporting ATPase, transmembrane domain"/>
    <property type="match status" value="1"/>
</dbReference>
<keyword evidence="2 10" id="KW-0812">Transmembrane</keyword>
<dbReference type="Pfam" id="PF13246">
    <property type="entry name" value="Cation_ATPase"/>
    <property type="match status" value="1"/>
</dbReference>
<keyword evidence="3" id="KW-0479">Metal-binding</keyword>
<dbReference type="Gene3D" id="3.40.1110.10">
    <property type="entry name" value="Calcium-transporting ATPase, cytoplasmic domain N"/>
    <property type="match status" value="1"/>
</dbReference>
<feature type="transmembrane region" description="Helical" evidence="10">
    <location>
        <begin position="113"/>
        <end position="139"/>
    </location>
</feature>
<organism evidence="12 13">
    <name type="scientific">Pseudaminobacter soli</name>
    <name type="common">ex Zhang et al. 2022</name>
    <dbReference type="NCBI Taxonomy" id="2831468"/>
    <lineage>
        <taxon>Bacteria</taxon>
        <taxon>Pseudomonadati</taxon>
        <taxon>Pseudomonadota</taxon>
        <taxon>Alphaproteobacteria</taxon>
        <taxon>Hyphomicrobiales</taxon>
        <taxon>Phyllobacteriaceae</taxon>
        <taxon>Pseudaminobacter</taxon>
    </lineage>
</organism>
<dbReference type="InterPro" id="IPR018303">
    <property type="entry name" value="ATPase_P-typ_P_site"/>
</dbReference>
<evidence type="ECO:0000256" key="2">
    <source>
        <dbReference type="ARBA" id="ARBA00022692"/>
    </source>
</evidence>
<evidence type="ECO:0000313" key="12">
    <source>
        <dbReference type="EMBL" id="MBS3652308.1"/>
    </source>
</evidence>
<dbReference type="GO" id="GO:0005388">
    <property type="term" value="F:P-type calcium transporter activity"/>
    <property type="evidence" value="ECO:0007669"/>
    <property type="project" value="TreeGrafter"/>
</dbReference>
<dbReference type="PRINTS" id="PR00119">
    <property type="entry name" value="CATATPASE"/>
</dbReference>
<dbReference type="NCBIfam" id="TIGR01494">
    <property type="entry name" value="ATPase_P-type"/>
    <property type="match status" value="2"/>
</dbReference>
<dbReference type="InterPro" id="IPR023214">
    <property type="entry name" value="HAD_sf"/>
</dbReference>
<dbReference type="Pfam" id="PF00690">
    <property type="entry name" value="Cation_ATPase_N"/>
    <property type="match status" value="1"/>
</dbReference>
<dbReference type="InterPro" id="IPR008250">
    <property type="entry name" value="ATPase_P-typ_transduc_dom_A_sf"/>
</dbReference>
<evidence type="ECO:0000256" key="5">
    <source>
        <dbReference type="ARBA" id="ARBA00022840"/>
    </source>
</evidence>
<keyword evidence="4" id="KW-0547">Nucleotide-binding</keyword>
<dbReference type="InterPro" id="IPR001757">
    <property type="entry name" value="P_typ_ATPase"/>
</dbReference>
<dbReference type="PRINTS" id="PR00121">
    <property type="entry name" value="NAKATPASE"/>
</dbReference>
<dbReference type="SUPFAM" id="SSF81665">
    <property type="entry name" value="Calcium ATPase, transmembrane domain M"/>
    <property type="match status" value="1"/>
</dbReference>
<keyword evidence="13" id="KW-1185">Reference proteome</keyword>
<evidence type="ECO:0000256" key="8">
    <source>
        <dbReference type="ARBA" id="ARBA00022989"/>
    </source>
</evidence>
<dbReference type="Gene3D" id="3.40.50.1000">
    <property type="entry name" value="HAD superfamily/HAD-like"/>
    <property type="match status" value="1"/>
</dbReference>
<dbReference type="GO" id="GO:0046872">
    <property type="term" value="F:metal ion binding"/>
    <property type="evidence" value="ECO:0007669"/>
    <property type="project" value="UniProtKB-KW"/>
</dbReference>
<dbReference type="PANTHER" id="PTHR24093">
    <property type="entry name" value="CATION TRANSPORTING ATPASE"/>
    <property type="match status" value="1"/>
</dbReference>
<name>A0A942I4Q9_9HYPH</name>
<dbReference type="SUPFAM" id="SSF81653">
    <property type="entry name" value="Calcium ATPase, transduction domain A"/>
    <property type="match status" value="1"/>
</dbReference>
<gene>
    <name evidence="12" type="ORF">KEU06_27330</name>
</gene>
<dbReference type="InterPro" id="IPR004014">
    <property type="entry name" value="ATPase_P-typ_cation-transptr_N"/>
</dbReference>
<evidence type="ECO:0000256" key="7">
    <source>
        <dbReference type="ARBA" id="ARBA00022967"/>
    </source>
</evidence>
<dbReference type="RefSeq" id="WP_188257863.1">
    <property type="nucleotide sequence ID" value="NZ_JABVCF010000023.1"/>
</dbReference>
<evidence type="ECO:0000256" key="4">
    <source>
        <dbReference type="ARBA" id="ARBA00022741"/>
    </source>
</evidence>
<evidence type="ECO:0000313" key="13">
    <source>
        <dbReference type="Proteomes" id="UP000680348"/>
    </source>
</evidence>
<dbReference type="PROSITE" id="PS00154">
    <property type="entry name" value="ATPASE_E1_E2"/>
    <property type="match status" value="1"/>
</dbReference>
<dbReference type="EMBL" id="JAGWCR010000023">
    <property type="protein sequence ID" value="MBS3652308.1"/>
    <property type="molecule type" value="Genomic_DNA"/>
</dbReference>
<proteinExistence type="predicted"/>
<dbReference type="GO" id="GO:0005524">
    <property type="term" value="F:ATP binding"/>
    <property type="evidence" value="ECO:0007669"/>
    <property type="project" value="UniProtKB-KW"/>
</dbReference>
<keyword evidence="7" id="KW-1278">Translocase</keyword>
<dbReference type="InterPro" id="IPR006068">
    <property type="entry name" value="ATPase_P-typ_cation-transptr_C"/>
</dbReference>
<dbReference type="PANTHER" id="PTHR24093:SF513">
    <property type="entry name" value="CATION-TRANSPORTING ATPASE I-RELATED"/>
    <property type="match status" value="1"/>
</dbReference>
<comment type="subcellular location">
    <subcellularLocation>
        <location evidence="1">Membrane</location>
        <topology evidence="1">Multi-pass membrane protein</topology>
    </subcellularLocation>
</comment>
<evidence type="ECO:0000256" key="6">
    <source>
        <dbReference type="ARBA" id="ARBA00022842"/>
    </source>
</evidence>
<dbReference type="SUPFAM" id="SSF81660">
    <property type="entry name" value="Metal cation-transporting ATPase, ATP-binding domain N"/>
    <property type="match status" value="1"/>
</dbReference>
<comment type="caution">
    <text evidence="12">The sequence shown here is derived from an EMBL/GenBank/DDBJ whole genome shotgun (WGS) entry which is preliminary data.</text>
</comment>
<feature type="domain" description="Cation-transporting P-type ATPase N-terminal" evidence="11">
    <location>
        <begin position="55"/>
        <end position="128"/>
    </location>
</feature>
<evidence type="ECO:0000259" key="11">
    <source>
        <dbReference type="SMART" id="SM00831"/>
    </source>
</evidence>
<dbReference type="GO" id="GO:0016887">
    <property type="term" value="F:ATP hydrolysis activity"/>
    <property type="evidence" value="ECO:0007669"/>
    <property type="project" value="InterPro"/>
</dbReference>
<dbReference type="InterPro" id="IPR059000">
    <property type="entry name" value="ATPase_P-type_domA"/>
</dbReference>
<reference evidence="12" key="1">
    <citation type="submission" date="2021-04" db="EMBL/GenBank/DDBJ databases">
        <title>Pseudaminobacter soli sp. nov., isolated from paddy soil contaminated by heavy metals.</title>
        <authorList>
            <person name="Zhang K."/>
        </authorList>
    </citation>
    <scope>NUCLEOTIDE SEQUENCE</scope>
    <source>
        <strain evidence="12">19-2017</strain>
    </source>
</reference>
<dbReference type="SMART" id="SM00831">
    <property type="entry name" value="Cation_ATPase_N"/>
    <property type="match status" value="1"/>
</dbReference>
<dbReference type="GO" id="GO:0005886">
    <property type="term" value="C:plasma membrane"/>
    <property type="evidence" value="ECO:0007669"/>
    <property type="project" value="TreeGrafter"/>
</dbReference>
<dbReference type="InterPro" id="IPR023298">
    <property type="entry name" value="ATPase_P-typ_TM_dom_sf"/>
</dbReference>
<keyword evidence="5" id="KW-0067">ATP-binding</keyword>
<sequence length="964" mass="100983">MAPNVSRLTASDLTGNILIEHEAATPLHSILEYLRARIQREITAPGAVSSDTGPVWHTLTRDQTFAALHSSAEGLSRRDACQRLAETGPNVTQTVQPRSSASILASQFQSLPVAILLGAAAVSVLTGGLLEAVAILAVVGMNGAIGFKTESRAEATIRSLGAQASRTAQALRDGVSIGVPVREIVPGDVISLRRGDVVPADARVISAQGLSVSEAMLTGESMPVSKHPEPIGDWTTPLGARSNMLYCGTIITGGGGRALAVATGSSTQTALIQRLVTSTARPETPLQRQLGDLGRQLGWVTLAAGAVIAGVGLLRGQGLIPMIRSALSIAVAAMPEGLPLLATTILALGVEALRKRGVYVRRLAAIETLGAVQTICFDKTGTLTLGRINVEQIRIATESYSSSGGVLGQDGRPAELDQKPALQRLLQVGALCSDVQIVHKGTSVTLDGSPTECALVQSALDSGIDVAALRQQFPRTKVQHRSEAYRFMATTHVSAHGQMVSVKGSPDDVLERCRFQMLPDGTEQELTPERRARIEERNLELASQALRVLGMAERQLQGQDGGVQDRPVEDLTWIGLVGMADQIRPGIRELMSRLHEAGIQTIMLTGDQRPTAIAVSERIHLNGPGAIRVTDAAELEGLTPAELGEVAGHTQAFSRVSPAQKLQIVRSLQAAGTTVAMVGDGVNDGPALRAANVSIAVAETDVAAATREIADILITSDRLDGLLPALVTGRTTHRNIRKALRYLVSTNLSEVLLVLSGTAAGMSAPLSPMQLLWINLITDVLPGLGLAMEAPEADVLEQGPMEADAPVLGRDDIAGTAAQAAMLGAGALASTLVGWRRYGANAPQTGTMTFGSIMLAQLLHALTSRSEEHGIFGPTAPPRNNALSAIVGGSIGVHLIALLLPVARGLLGVSRLSARDAATTLAGGVLPFIAMELNKLNSIGPGDQFTWRRDVTAEPDAWPGDQPA</sequence>